<reference evidence="16" key="1">
    <citation type="submission" date="2021-01" db="EMBL/GenBank/DDBJ databases">
        <title>Whole genome shotgun sequence of Sinosporangium siamense NBRC 109515.</title>
        <authorList>
            <person name="Komaki H."/>
            <person name="Tamura T."/>
        </authorList>
    </citation>
    <scope>NUCLEOTIDE SEQUENCE</scope>
    <source>
        <strain evidence="16">NBRC 109515</strain>
    </source>
</reference>
<dbReference type="Gene3D" id="3.40.50.10750">
    <property type="entry name" value="Isocitrate/Isopropylmalate dehydrogenase-like"/>
    <property type="match status" value="1"/>
</dbReference>
<dbReference type="Gene3D" id="3.40.50.300">
    <property type="entry name" value="P-loop containing nucleotide triphosphate hydrolases"/>
    <property type="match status" value="1"/>
</dbReference>
<evidence type="ECO:0000256" key="3">
    <source>
        <dbReference type="ARBA" id="ARBA00004989"/>
    </source>
</evidence>
<keyword evidence="8 13" id="KW-0963">Cytoplasm</keyword>
<comment type="similarity">
    <text evidence="4 13">In the C-terminal section; belongs to the phosphate acetyltransferase and butyryltransferase family.</text>
</comment>
<dbReference type="EMBL" id="BOOW01000018">
    <property type="protein sequence ID" value="GII92723.1"/>
    <property type="molecule type" value="Genomic_DNA"/>
</dbReference>
<evidence type="ECO:0000313" key="17">
    <source>
        <dbReference type="Proteomes" id="UP000606172"/>
    </source>
</evidence>
<name>A0A919RFK4_9ACTN</name>
<dbReference type="InterPro" id="IPR016475">
    <property type="entry name" value="P-Actrans_bac"/>
</dbReference>
<comment type="catalytic activity">
    <reaction evidence="1 13">
        <text>acetyl-CoA + phosphate = acetyl phosphate + CoA</text>
        <dbReference type="Rhea" id="RHEA:19521"/>
        <dbReference type="ChEBI" id="CHEBI:22191"/>
        <dbReference type="ChEBI" id="CHEBI:43474"/>
        <dbReference type="ChEBI" id="CHEBI:57287"/>
        <dbReference type="ChEBI" id="CHEBI:57288"/>
        <dbReference type="EC" id="2.3.1.8"/>
    </reaction>
</comment>
<evidence type="ECO:0000256" key="9">
    <source>
        <dbReference type="ARBA" id="ARBA00022679"/>
    </source>
</evidence>
<dbReference type="PIRSF" id="PIRSF006107">
    <property type="entry name" value="PhpActrans_proteobac"/>
    <property type="match status" value="1"/>
</dbReference>
<comment type="domain">
    <text evidence="13">The N-terminal region seems to be important for proper quaternary structure. The C-terminal region contains the substrate-binding site.</text>
</comment>
<dbReference type="NCBIfam" id="TIGR00651">
    <property type="entry name" value="pta"/>
    <property type="match status" value="1"/>
</dbReference>
<dbReference type="InterPro" id="IPR042113">
    <property type="entry name" value="P_AcTrfase_dom1"/>
</dbReference>
<keyword evidence="17" id="KW-1185">Reference proteome</keyword>
<dbReference type="GO" id="GO:0005737">
    <property type="term" value="C:cytoplasm"/>
    <property type="evidence" value="ECO:0007669"/>
    <property type="project" value="UniProtKB-SubCell"/>
</dbReference>
<dbReference type="InterPro" id="IPR027417">
    <property type="entry name" value="P-loop_NTPase"/>
</dbReference>
<dbReference type="NCBIfam" id="NF004167">
    <property type="entry name" value="PRK05632.1"/>
    <property type="match status" value="1"/>
</dbReference>
<comment type="caution">
    <text evidence="16">The sequence shown here is derived from an EMBL/GenBank/DDBJ whole genome shotgun (WGS) entry which is preliminary data.</text>
</comment>
<dbReference type="Proteomes" id="UP000606172">
    <property type="component" value="Unassembled WGS sequence"/>
</dbReference>
<keyword evidence="9 13" id="KW-0808">Transferase</keyword>
<dbReference type="Gene3D" id="3.40.50.10950">
    <property type="match status" value="1"/>
</dbReference>
<accession>A0A919RFK4</accession>
<evidence type="ECO:0000256" key="12">
    <source>
        <dbReference type="ARBA" id="ARBA00049955"/>
    </source>
</evidence>
<dbReference type="InterPro" id="IPR028979">
    <property type="entry name" value="Ser_kin/Pase_Hpr-like_N_sf"/>
</dbReference>
<keyword evidence="10 13" id="KW-0012">Acyltransferase</keyword>
<evidence type="ECO:0000256" key="10">
    <source>
        <dbReference type="ARBA" id="ARBA00023315"/>
    </source>
</evidence>
<dbReference type="SUPFAM" id="SSF75138">
    <property type="entry name" value="HprK N-terminal domain-like"/>
    <property type="match status" value="1"/>
</dbReference>
<protein>
    <recommendedName>
        <fullName evidence="7 13">Phosphate acetyltransferase</fullName>
        <ecNumber evidence="6 13">2.3.1.8</ecNumber>
    </recommendedName>
    <alternativeName>
        <fullName evidence="11 13">Phosphotransacetylase</fullName>
    </alternativeName>
</protein>
<dbReference type="RefSeq" id="WP_204025733.1">
    <property type="nucleotide sequence ID" value="NZ_BOOW01000018.1"/>
</dbReference>
<organism evidence="16 17">
    <name type="scientific">Sinosporangium siamense</name>
    <dbReference type="NCBI Taxonomy" id="1367973"/>
    <lineage>
        <taxon>Bacteria</taxon>
        <taxon>Bacillati</taxon>
        <taxon>Actinomycetota</taxon>
        <taxon>Actinomycetes</taxon>
        <taxon>Streptosporangiales</taxon>
        <taxon>Streptosporangiaceae</taxon>
        <taxon>Sinosporangium</taxon>
    </lineage>
</organism>
<evidence type="ECO:0000256" key="2">
    <source>
        <dbReference type="ARBA" id="ARBA00004496"/>
    </source>
</evidence>
<feature type="domain" description="DRTGG" evidence="15">
    <location>
        <begin position="204"/>
        <end position="314"/>
    </location>
</feature>
<dbReference type="InterPro" id="IPR050500">
    <property type="entry name" value="Phos_Acetyltrans/Butyryltrans"/>
</dbReference>
<dbReference type="NCBIfam" id="NF007233">
    <property type="entry name" value="PRK09653.1"/>
    <property type="match status" value="1"/>
</dbReference>
<sequence length="683" mass="71530">MRSVYVAGLGHGDGLQVVELGLMELLARRVERLGVFRPVAPRGADLRVDPAVELMRARYRPAHVASGVTLEEAEETIAAQATGALLDRLAERFAVFEAACDAVLVLGGSSALGDLAGEPAFDAKLAARLSSPVVIVAGGVGQDDDVTSKSLRIGYQAFVEQGCPVLAVIANRVPAGAVVGADLPVPCYVIPENAALSAPTVAQVADVLRAVQVQGDAASLLRDVSGVLLAGETLPGFLDHLRPGCLVVTPGDRTDLLLGAAAADAAGTARPAAVVLSNGVKPTPAVRGLTARLAPGLPVLSAAADSFAVADAVTGLPGSLSADNPRRTEQALGHFESHVDSVGLAERLGLGRPRRVTPLMFEQTLIERARAERRHIVLPEGEEDRVLRAAEAVLRRGIADLTLLGREDVIRRRAGDHGLDLQGAKIVDPLTSPMRHSFAERYHALREHRGVTVERARDMVTDANHFATMMVRAGVVHGMVSGTVHSSAATLLPAFQIIQTVPDISTVSSVYFMCLADRVLLFGDCAVNAEPDVTRLADIAISSARTAARFGIEPRVAMLSYSAGALGARADVDKVQEATDLVRSRVPELLVEGPIQYDVAVDPRVAAARLPESRVAGQATVLVFPDQHTGANTCLAVRRSAGAVAVGPILQGLQHPVNDLARGADVEEIVTTIAITAIQAQGL</sequence>
<evidence type="ECO:0000259" key="14">
    <source>
        <dbReference type="Pfam" id="PF01515"/>
    </source>
</evidence>
<dbReference type="PANTHER" id="PTHR43356:SF3">
    <property type="entry name" value="PHOSPHATE ACETYLTRANSFERASE"/>
    <property type="match status" value="1"/>
</dbReference>
<comment type="function">
    <text evidence="12 13">Involved in acetate metabolism.</text>
</comment>
<dbReference type="Pfam" id="PF01515">
    <property type="entry name" value="PTA_PTB"/>
    <property type="match status" value="1"/>
</dbReference>
<dbReference type="SUPFAM" id="SSF52540">
    <property type="entry name" value="P-loop containing nucleoside triphosphate hydrolases"/>
    <property type="match status" value="1"/>
</dbReference>
<evidence type="ECO:0000256" key="6">
    <source>
        <dbReference type="ARBA" id="ARBA00012707"/>
    </source>
</evidence>
<dbReference type="Pfam" id="PF07085">
    <property type="entry name" value="DRTGG"/>
    <property type="match status" value="1"/>
</dbReference>
<evidence type="ECO:0000256" key="7">
    <source>
        <dbReference type="ARBA" id="ARBA00021528"/>
    </source>
</evidence>
<evidence type="ECO:0000256" key="5">
    <source>
        <dbReference type="ARBA" id="ARBA00009786"/>
    </source>
</evidence>
<comment type="pathway">
    <text evidence="3 13">Metabolic intermediate biosynthesis; acetyl-CoA biosynthesis; acetyl-CoA from acetate: step 2/2.</text>
</comment>
<evidence type="ECO:0000256" key="1">
    <source>
        <dbReference type="ARBA" id="ARBA00000705"/>
    </source>
</evidence>
<dbReference type="GO" id="GO:0008959">
    <property type="term" value="F:phosphate acetyltransferase activity"/>
    <property type="evidence" value="ECO:0007669"/>
    <property type="project" value="UniProtKB-EC"/>
</dbReference>
<evidence type="ECO:0000259" key="15">
    <source>
        <dbReference type="Pfam" id="PF07085"/>
    </source>
</evidence>
<evidence type="ECO:0000256" key="13">
    <source>
        <dbReference type="PIRNR" id="PIRNR006107"/>
    </source>
</evidence>
<evidence type="ECO:0000313" key="16">
    <source>
        <dbReference type="EMBL" id="GII92723.1"/>
    </source>
</evidence>
<proteinExistence type="inferred from homology"/>
<dbReference type="Gene3D" id="3.40.1390.20">
    <property type="entry name" value="HprK N-terminal domain-like"/>
    <property type="match status" value="1"/>
</dbReference>
<evidence type="ECO:0000256" key="4">
    <source>
        <dbReference type="ARBA" id="ARBA00008756"/>
    </source>
</evidence>
<comment type="subcellular location">
    <subcellularLocation>
        <location evidence="2 13">Cytoplasm</location>
    </subcellularLocation>
</comment>
<dbReference type="InterPro" id="IPR010766">
    <property type="entry name" value="DRTGG"/>
</dbReference>
<dbReference type="InterPro" id="IPR004614">
    <property type="entry name" value="P_AcTrfase"/>
</dbReference>
<dbReference type="Pfam" id="PF13500">
    <property type="entry name" value="AAA_26"/>
    <property type="match status" value="1"/>
</dbReference>
<feature type="domain" description="Phosphate acetyl/butaryl transferase" evidence="14">
    <location>
        <begin position="360"/>
        <end position="677"/>
    </location>
</feature>
<dbReference type="SUPFAM" id="SSF53659">
    <property type="entry name" value="Isocitrate/Isopropylmalate dehydrogenase-like"/>
    <property type="match status" value="1"/>
</dbReference>
<comment type="similarity">
    <text evidence="5 13">In the N-terminal section; belongs to the CobB/CobQ family.</text>
</comment>
<dbReference type="EC" id="2.3.1.8" evidence="6 13"/>
<dbReference type="AlphaFoldDB" id="A0A919RFK4"/>
<dbReference type="InterPro" id="IPR042112">
    <property type="entry name" value="P_AcTrfase_dom2"/>
</dbReference>
<evidence type="ECO:0000256" key="8">
    <source>
        <dbReference type="ARBA" id="ARBA00022490"/>
    </source>
</evidence>
<evidence type="ECO:0000256" key="11">
    <source>
        <dbReference type="ARBA" id="ARBA00031108"/>
    </source>
</evidence>
<dbReference type="PANTHER" id="PTHR43356">
    <property type="entry name" value="PHOSPHATE ACETYLTRANSFERASE"/>
    <property type="match status" value="1"/>
</dbReference>
<gene>
    <name evidence="16" type="primary">pta</name>
    <name evidence="16" type="ORF">Ssi02_29540</name>
</gene>
<dbReference type="InterPro" id="IPR002505">
    <property type="entry name" value="PTA_PTB"/>
</dbReference>